<comment type="caution">
    <text evidence="4">The sequence shown here is derived from an EMBL/GenBank/DDBJ whole genome shotgun (WGS) entry which is preliminary data.</text>
</comment>
<proteinExistence type="predicted"/>
<dbReference type="OrthoDB" id="2753849at2759"/>
<sequence>MVVYELLLTVNDELSVVWRQKLNITSLVYLVLRMTLVLQVVYGLLPAWIIPATTDVSCWGVQVTGTILQFWAYFLTSAFSALRTWAISDRSYVLATIVLLLGIVPIPTNVYGYAVSTNIPSPLSYCNLVPMISARMSLMLLITRISVIVSDAVVLLVTLVKAYRGALEARRVHSEGSPQSLFECIIQNGALYFIALLGANVLRIAFEFTQGWGSVANGMLDYLPLILACRFIVNLRRVATVRNDTSEDRYSSIQFAVPASRLGNIGEILSTSEDAEIPDESSSEHLPIDGVMGS</sequence>
<feature type="domain" description="DUF6533" evidence="3">
    <location>
        <begin position="1"/>
        <end position="35"/>
    </location>
</feature>
<reference evidence="4 5" key="1">
    <citation type="submission" date="2021-08" db="EMBL/GenBank/DDBJ databases">
        <title>Draft Genome Sequence of Phanerochaete sordida strain YK-624.</title>
        <authorList>
            <person name="Mori T."/>
            <person name="Dohra H."/>
            <person name="Suzuki T."/>
            <person name="Kawagishi H."/>
            <person name="Hirai H."/>
        </authorList>
    </citation>
    <scope>NUCLEOTIDE SEQUENCE [LARGE SCALE GENOMIC DNA]</scope>
    <source>
        <strain evidence="4 5">YK-624</strain>
    </source>
</reference>
<dbReference type="Pfam" id="PF20151">
    <property type="entry name" value="DUF6533"/>
    <property type="match status" value="1"/>
</dbReference>
<keyword evidence="2" id="KW-0812">Transmembrane</keyword>
<dbReference type="AlphaFoldDB" id="A0A9P3GGS6"/>
<feature type="transmembrane region" description="Helical" evidence="2">
    <location>
        <begin position="212"/>
        <end position="233"/>
    </location>
</feature>
<feature type="region of interest" description="Disordered" evidence="1">
    <location>
        <begin position="273"/>
        <end position="294"/>
    </location>
</feature>
<name>A0A9P3GGS6_9APHY</name>
<feature type="transmembrane region" description="Helical" evidence="2">
    <location>
        <begin position="93"/>
        <end position="114"/>
    </location>
</feature>
<evidence type="ECO:0000313" key="5">
    <source>
        <dbReference type="Proteomes" id="UP000703269"/>
    </source>
</evidence>
<organism evidence="4 5">
    <name type="scientific">Phanerochaete sordida</name>
    <dbReference type="NCBI Taxonomy" id="48140"/>
    <lineage>
        <taxon>Eukaryota</taxon>
        <taxon>Fungi</taxon>
        <taxon>Dikarya</taxon>
        <taxon>Basidiomycota</taxon>
        <taxon>Agaricomycotina</taxon>
        <taxon>Agaricomycetes</taxon>
        <taxon>Polyporales</taxon>
        <taxon>Phanerochaetaceae</taxon>
        <taxon>Phanerochaete</taxon>
    </lineage>
</organism>
<evidence type="ECO:0000256" key="1">
    <source>
        <dbReference type="SAM" id="MobiDB-lite"/>
    </source>
</evidence>
<accession>A0A9P3GGS6</accession>
<keyword evidence="2" id="KW-0472">Membrane</keyword>
<feature type="transmembrane region" description="Helical" evidence="2">
    <location>
        <begin position="70"/>
        <end position="86"/>
    </location>
</feature>
<keyword evidence="5" id="KW-1185">Reference proteome</keyword>
<evidence type="ECO:0000256" key="2">
    <source>
        <dbReference type="SAM" id="Phobius"/>
    </source>
</evidence>
<dbReference type="Proteomes" id="UP000703269">
    <property type="component" value="Unassembled WGS sequence"/>
</dbReference>
<keyword evidence="2" id="KW-1133">Transmembrane helix</keyword>
<gene>
    <name evidence="4" type="ORF">PsYK624_108380</name>
</gene>
<feature type="transmembrane region" description="Helical" evidence="2">
    <location>
        <begin position="181"/>
        <end position="206"/>
    </location>
</feature>
<evidence type="ECO:0000313" key="4">
    <source>
        <dbReference type="EMBL" id="GJE94667.1"/>
    </source>
</evidence>
<feature type="transmembrane region" description="Helical" evidence="2">
    <location>
        <begin position="27"/>
        <end position="50"/>
    </location>
</feature>
<protein>
    <recommendedName>
        <fullName evidence="3">DUF6533 domain-containing protein</fullName>
    </recommendedName>
</protein>
<dbReference type="InterPro" id="IPR045340">
    <property type="entry name" value="DUF6533"/>
</dbReference>
<dbReference type="EMBL" id="BPQB01000042">
    <property type="protein sequence ID" value="GJE94667.1"/>
    <property type="molecule type" value="Genomic_DNA"/>
</dbReference>
<evidence type="ECO:0000259" key="3">
    <source>
        <dbReference type="Pfam" id="PF20151"/>
    </source>
</evidence>
<feature type="transmembrane region" description="Helical" evidence="2">
    <location>
        <begin position="134"/>
        <end position="160"/>
    </location>
</feature>